<protein>
    <recommendedName>
        <fullName evidence="2">Endonuclease/exonuclease/phosphatase domain-containing protein</fullName>
    </recommendedName>
</protein>
<dbReference type="InterPro" id="IPR051547">
    <property type="entry name" value="TDP2-like"/>
</dbReference>
<evidence type="ECO:0000259" key="2">
    <source>
        <dbReference type="Pfam" id="PF03372"/>
    </source>
</evidence>
<dbReference type="GO" id="GO:0070260">
    <property type="term" value="F:5'-tyrosyl-DNA phosphodiesterase activity"/>
    <property type="evidence" value="ECO:0007669"/>
    <property type="project" value="TreeGrafter"/>
</dbReference>
<evidence type="ECO:0000313" key="4">
    <source>
        <dbReference type="Proteomes" id="UP000275267"/>
    </source>
</evidence>
<keyword evidence="1" id="KW-0378">Hydrolase</keyword>
<name>A0A3L6TFC3_PANMI</name>
<dbReference type="PANTHER" id="PTHR15822">
    <property type="entry name" value="TRAF AND TNF RECEPTOR-ASSOCIATED PROTEIN"/>
    <property type="match status" value="1"/>
</dbReference>
<dbReference type="InterPro" id="IPR036691">
    <property type="entry name" value="Endo/exonu/phosph_ase_sf"/>
</dbReference>
<dbReference type="Proteomes" id="UP000275267">
    <property type="component" value="Unassembled WGS sequence"/>
</dbReference>
<organism evidence="3 4">
    <name type="scientific">Panicum miliaceum</name>
    <name type="common">Proso millet</name>
    <name type="synonym">Broomcorn millet</name>
    <dbReference type="NCBI Taxonomy" id="4540"/>
    <lineage>
        <taxon>Eukaryota</taxon>
        <taxon>Viridiplantae</taxon>
        <taxon>Streptophyta</taxon>
        <taxon>Embryophyta</taxon>
        <taxon>Tracheophyta</taxon>
        <taxon>Spermatophyta</taxon>
        <taxon>Magnoliopsida</taxon>
        <taxon>Liliopsida</taxon>
        <taxon>Poales</taxon>
        <taxon>Poaceae</taxon>
        <taxon>PACMAD clade</taxon>
        <taxon>Panicoideae</taxon>
        <taxon>Panicodae</taxon>
        <taxon>Paniceae</taxon>
        <taxon>Panicinae</taxon>
        <taxon>Panicum</taxon>
        <taxon>Panicum sect. Panicum</taxon>
    </lineage>
</organism>
<dbReference type="OrthoDB" id="686169at2759"/>
<dbReference type="SUPFAM" id="SSF56219">
    <property type="entry name" value="DNase I-like"/>
    <property type="match status" value="1"/>
</dbReference>
<feature type="domain" description="Endonuclease/exonuclease/phosphatase" evidence="2">
    <location>
        <begin position="10"/>
        <end position="63"/>
    </location>
</feature>
<dbReference type="GO" id="GO:0003697">
    <property type="term" value="F:single-stranded DNA binding"/>
    <property type="evidence" value="ECO:0007669"/>
    <property type="project" value="TreeGrafter"/>
</dbReference>
<dbReference type="GO" id="GO:0005737">
    <property type="term" value="C:cytoplasm"/>
    <property type="evidence" value="ECO:0007669"/>
    <property type="project" value="TreeGrafter"/>
</dbReference>
<dbReference type="GO" id="GO:0006302">
    <property type="term" value="P:double-strand break repair"/>
    <property type="evidence" value="ECO:0007669"/>
    <property type="project" value="TreeGrafter"/>
</dbReference>
<dbReference type="InterPro" id="IPR005135">
    <property type="entry name" value="Endo/exonuclease/phosphatase"/>
</dbReference>
<keyword evidence="4" id="KW-1185">Reference proteome</keyword>
<dbReference type="AlphaFoldDB" id="A0A3L6TFC3"/>
<reference evidence="4" key="1">
    <citation type="journal article" date="2019" name="Nat. Commun.">
        <title>The genome of broomcorn millet.</title>
        <authorList>
            <person name="Zou C."/>
            <person name="Miki D."/>
            <person name="Li D."/>
            <person name="Tang Q."/>
            <person name="Xiao L."/>
            <person name="Rajput S."/>
            <person name="Deng P."/>
            <person name="Jia W."/>
            <person name="Huang R."/>
            <person name="Zhang M."/>
            <person name="Sun Y."/>
            <person name="Hu J."/>
            <person name="Fu X."/>
            <person name="Schnable P.S."/>
            <person name="Li F."/>
            <person name="Zhang H."/>
            <person name="Feng B."/>
            <person name="Zhu X."/>
            <person name="Liu R."/>
            <person name="Schnable J.C."/>
            <person name="Zhu J.-K."/>
            <person name="Zhang H."/>
        </authorList>
    </citation>
    <scope>NUCLEOTIDE SEQUENCE [LARGE SCALE GENOMIC DNA]</scope>
</reference>
<evidence type="ECO:0000313" key="3">
    <source>
        <dbReference type="EMBL" id="RLN35993.1"/>
    </source>
</evidence>
<dbReference type="PANTHER" id="PTHR15822:SF20">
    <property type="entry name" value="ENDONUCLEASE_EXONUCLEASE_PHOSPHATASE DOMAIN-CONTAINING PROTEIN"/>
    <property type="match status" value="1"/>
</dbReference>
<proteinExistence type="predicted"/>
<evidence type="ECO:0000256" key="1">
    <source>
        <dbReference type="ARBA" id="ARBA00022801"/>
    </source>
</evidence>
<dbReference type="Gene3D" id="3.60.10.10">
    <property type="entry name" value="Endonuclease/exonuclease/phosphatase"/>
    <property type="match status" value="1"/>
</dbReference>
<dbReference type="CDD" id="cd09080">
    <property type="entry name" value="TDP2"/>
    <property type="match status" value="1"/>
</dbReference>
<dbReference type="EMBL" id="PQIB02000002">
    <property type="protein sequence ID" value="RLN35993.1"/>
    <property type="molecule type" value="Genomic_DNA"/>
</dbReference>
<dbReference type="STRING" id="4540.A0A3L6TFC3"/>
<sequence length="299" mass="33850">MSSRTQIRFLTYNVWSCEHVAVYRRIRAICEVIERHDPDVVFLQEVTKYIHSIFQKAPWWSQYKTFSSQHEWPDVLGHAREKHFCLMAHTPIYQDLIRAQEVLKAVPNSEAAPRGLFTASVKFHEAEGADAMGIHRPVRVSTCRLVTPTPSDVRSMERAARASLFLDTLASTFWYSNSVFGGDMSWDDDLDGPFPVDGHHGWVDAWRALRPAAGAEGGDDASGGWTYDAVANPMLRGCKPERKRPDRFLCRLTDYRMDSIQMVGTDVIPGVTYCDDKGNVLPVLPSNRFGLLLTISPKY</sequence>
<comment type="caution">
    <text evidence="3">The sequence shown here is derived from an EMBL/GenBank/DDBJ whole genome shotgun (WGS) entry which is preliminary data.</text>
</comment>
<gene>
    <name evidence="3" type="ORF">C2845_PM03G08160</name>
</gene>
<dbReference type="Pfam" id="PF03372">
    <property type="entry name" value="Exo_endo_phos"/>
    <property type="match status" value="1"/>
</dbReference>
<accession>A0A3L6TFC3</accession>